<keyword evidence="4" id="KW-0378">Hydrolase</keyword>
<dbReference type="InterPro" id="IPR012341">
    <property type="entry name" value="6hp_glycosidase-like_sf"/>
</dbReference>
<proteinExistence type="predicted"/>
<gene>
    <name evidence="4" type="ORF">AVDCRST_MAG58-1044</name>
</gene>
<dbReference type="PANTHER" id="PTHR31616:SF0">
    <property type="entry name" value="GLUCAN 1,4-ALPHA-GLUCOSIDASE"/>
    <property type="match status" value="1"/>
</dbReference>
<dbReference type="Gene3D" id="1.50.10.10">
    <property type="match status" value="1"/>
</dbReference>
<dbReference type="GO" id="GO:0004339">
    <property type="term" value="F:glucan 1,4-alpha-glucosidase activity"/>
    <property type="evidence" value="ECO:0007669"/>
    <property type="project" value="UniProtKB-EC"/>
</dbReference>
<dbReference type="InterPro" id="IPR008928">
    <property type="entry name" value="6-hairpin_glycosidase_sf"/>
</dbReference>
<dbReference type="GO" id="GO:0005975">
    <property type="term" value="P:carbohydrate metabolic process"/>
    <property type="evidence" value="ECO:0007669"/>
    <property type="project" value="InterPro"/>
</dbReference>
<dbReference type="EMBL" id="CADCVF010000026">
    <property type="protein sequence ID" value="CAA9453220.1"/>
    <property type="molecule type" value="Genomic_DNA"/>
</dbReference>
<feature type="region of interest" description="Disordered" evidence="1">
    <location>
        <begin position="700"/>
        <end position="724"/>
    </location>
</feature>
<reference evidence="4" key="1">
    <citation type="submission" date="2020-02" db="EMBL/GenBank/DDBJ databases">
        <authorList>
            <person name="Meier V. D."/>
        </authorList>
    </citation>
    <scope>NUCLEOTIDE SEQUENCE</scope>
    <source>
        <strain evidence="4">AVDCRST_MAG58</strain>
    </source>
</reference>
<dbReference type="SUPFAM" id="SSF48208">
    <property type="entry name" value="Six-hairpin glycosidases"/>
    <property type="match status" value="1"/>
</dbReference>
<keyword evidence="4" id="KW-0326">Glycosidase</keyword>
<dbReference type="PANTHER" id="PTHR31616">
    <property type="entry name" value="TREHALASE"/>
    <property type="match status" value="1"/>
</dbReference>
<dbReference type="InterPro" id="IPR011613">
    <property type="entry name" value="GH15-like"/>
</dbReference>
<dbReference type="Pfam" id="PF19291">
    <property type="entry name" value="TREH_N"/>
    <property type="match status" value="1"/>
</dbReference>
<accession>A0A6J4QS49</accession>
<sequence>MSTDATHLADQADDLVMGRSYPPIAAYGIIGAMTTCALVSKAGSIDWLCMPDFDSPAVFGRILDWRKGGYFQIAPQGVQSVERRYLPRTNVLETTFSTATGLATLTDFMVMELLDSSEQDDPTGNRFQLSGSFDVVLPTNKKLLPPIEQLRAGIPLHARYHQKVARIFECTEGKVSFAVECRPRFNYGRVTPHAVLIEEEKGTSNHAFARGGASAISLYCSTPVNIIDHAFHAEGSLRAGEKAHSVVTHQPFFLPIAEDFNEDKVERMLEETVRYWEHWSERCSYDGEYRDDVLRSALTLKALTFEPSGAILAAPTTSLPESPAGERNWDYRFTWIRDATLSLDALCGLGYKDEARAFKRWLEWTAAYPEDLQIMYGLRGERWLTEVELPLEGYKWSTPVRVGNGAYSQFQLDIYGEILDSTYIYRNVALARKEDSDNWGFETGTGLDPEEYETEPEYWEFLAAVVEFVIENWRRPDAGLWESRAGYRHFVYSKVMCWVALDRGIKIAGELAREQDGRERYGIDDEKLWRWESVREEIKDDVLSNGYDPNYKAGLGAFVQFYGSKSLDASSLRLPLIGFIEADHPMMRSTIEAIKQDLTSPEGFVYRYSTNDFDDGLQGKEGTFSICTFWLISNLIALGEMREARVLFETVRAYANDLGLFSEEINPETGEMLGNFPQAFSHLAFIDVAVELSRTMHASLSEQNKTERSSSILGSFPPEGDHRS</sequence>
<evidence type="ECO:0000313" key="4">
    <source>
        <dbReference type="EMBL" id="CAA9453220.1"/>
    </source>
</evidence>
<feature type="domain" description="GH15-like" evidence="2">
    <location>
        <begin position="288"/>
        <end position="689"/>
    </location>
</feature>
<evidence type="ECO:0000256" key="1">
    <source>
        <dbReference type="SAM" id="MobiDB-lite"/>
    </source>
</evidence>
<evidence type="ECO:0000259" key="3">
    <source>
        <dbReference type="Pfam" id="PF19291"/>
    </source>
</evidence>
<dbReference type="AlphaFoldDB" id="A0A6J4QS49"/>
<feature type="compositionally biased region" description="Polar residues" evidence="1">
    <location>
        <begin position="700"/>
        <end position="713"/>
    </location>
</feature>
<organism evidence="4">
    <name type="scientific">uncultured Rubrobacteraceae bacterium</name>
    <dbReference type="NCBI Taxonomy" id="349277"/>
    <lineage>
        <taxon>Bacteria</taxon>
        <taxon>Bacillati</taxon>
        <taxon>Actinomycetota</taxon>
        <taxon>Rubrobacteria</taxon>
        <taxon>Rubrobacterales</taxon>
        <taxon>Rubrobacteraceae</taxon>
        <taxon>environmental samples</taxon>
    </lineage>
</organism>
<dbReference type="EC" id="3.2.1.3" evidence="4"/>
<protein>
    <submittedName>
        <fullName evidence="4">GH15</fullName>
        <ecNumber evidence="4">3.2.1.3</ecNumber>
    </submittedName>
</protein>
<evidence type="ECO:0000259" key="2">
    <source>
        <dbReference type="Pfam" id="PF00723"/>
    </source>
</evidence>
<feature type="domain" description="Trehalase-like N-terminal" evidence="3">
    <location>
        <begin position="16"/>
        <end position="100"/>
    </location>
</feature>
<dbReference type="InterPro" id="IPR045582">
    <property type="entry name" value="Trehalase-like_N"/>
</dbReference>
<name>A0A6J4QS49_9ACTN</name>
<dbReference type="Pfam" id="PF00723">
    <property type="entry name" value="Glyco_hydro_15"/>
    <property type="match status" value="1"/>
</dbReference>